<gene>
    <name evidence="2" type="ORF">U0C82_15310</name>
</gene>
<keyword evidence="3" id="KW-1185">Reference proteome</keyword>
<sequence>MGENIHGTALRVGSYGILIRGAARSGKSSLCISLLRRAASLSLDAGLISDDRVDLKRCEANVIMSAPPVLMGLIEISGVGIIRETPTAPAALSLIVDLVAAEDLMRLPEKTMQECELLGRAIRRIAVPRRDAAFTADVILSLLTDDNLQVR</sequence>
<feature type="domain" description="HPr kinase/phosphorylase C-terminal" evidence="1">
    <location>
        <begin position="4"/>
        <end position="141"/>
    </location>
</feature>
<dbReference type="RefSeq" id="WP_322188162.1">
    <property type="nucleotide sequence ID" value="NZ_JAXLPB010000005.1"/>
</dbReference>
<evidence type="ECO:0000313" key="2">
    <source>
        <dbReference type="EMBL" id="MDY8110509.1"/>
    </source>
</evidence>
<reference evidence="2 3" key="1">
    <citation type="submission" date="2023-12" db="EMBL/GenBank/DDBJ databases">
        <title>Description of Novel Strain Fulvimarina sp. 2208YS6-2-32 isolated from Uroteuthis (Photololigo) edulis.</title>
        <authorList>
            <person name="Park J.-S."/>
        </authorList>
    </citation>
    <scope>NUCLEOTIDE SEQUENCE [LARGE SCALE GENOMIC DNA]</scope>
    <source>
        <strain evidence="2 3">2208YS6-2-32</strain>
    </source>
</reference>
<dbReference type="Pfam" id="PF07475">
    <property type="entry name" value="Hpr_kinase_C"/>
    <property type="match status" value="1"/>
</dbReference>
<dbReference type="InterPro" id="IPR027417">
    <property type="entry name" value="P-loop_NTPase"/>
</dbReference>
<evidence type="ECO:0000259" key="1">
    <source>
        <dbReference type="Pfam" id="PF07475"/>
    </source>
</evidence>
<dbReference type="EMBL" id="JAXLPB010000005">
    <property type="protein sequence ID" value="MDY8110509.1"/>
    <property type="molecule type" value="Genomic_DNA"/>
</dbReference>
<name>A0ABU5I556_9HYPH</name>
<evidence type="ECO:0000313" key="3">
    <source>
        <dbReference type="Proteomes" id="UP001294412"/>
    </source>
</evidence>
<proteinExistence type="predicted"/>
<dbReference type="Gene3D" id="3.40.50.300">
    <property type="entry name" value="P-loop containing nucleotide triphosphate hydrolases"/>
    <property type="match status" value="1"/>
</dbReference>
<dbReference type="InterPro" id="IPR011104">
    <property type="entry name" value="Hpr_kin/Pase_C"/>
</dbReference>
<organism evidence="2 3">
    <name type="scientific">Fulvimarina uroteuthidis</name>
    <dbReference type="NCBI Taxonomy" id="3098149"/>
    <lineage>
        <taxon>Bacteria</taxon>
        <taxon>Pseudomonadati</taxon>
        <taxon>Pseudomonadota</taxon>
        <taxon>Alphaproteobacteria</taxon>
        <taxon>Hyphomicrobiales</taxon>
        <taxon>Aurantimonadaceae</taxon>
        <taxon>Fulvimarina</taxon>
    </lineage>
</organism>
<protein>
    <recommendedName>
        <fullName evidence="1">HPr kinase/phosphorylase C-terminal domain-containing protein</fullName>
    </recommendedName>
</protein>
<dbReference type="SUPFAM" id="SSF53795">
    <property type="entry name" value="PEP carboxykinase-like"/>
    <property type="match status" value="1"/>
</dbReference>
<dbReference type="Proteomes" id="UP001294412">
    <property type="component" value="Unassembled WGS sequence"/>
</dbReference>
<accession>A0ABU5I556</accession>
<comment type="caution">
    <text evidence="2">The sequence shown here is derived from an EMBL/GenBank/DDBJ whole genome shotgun (WGS) entry which is preliminary data.</text>
</comment>